<keyword evidence="4" id="KW-1185">Reference proteome</keyword>
<dbReference type="EMBL" id="JAZHOJ010000019">
    <property type="protein sequence ID" value="MFK7004134.1"/>
    <property type="molecule type" value="Genomic_DNA"/>
</dbReference>
<dbReference type="RefSeq" id="WP_060381737.1">
    <property type="nucleotide sequence ID" value="NZ_CP013992.1"/>
</dbReference>
<proteinExistence type="predicted"/>
<feature type="domain" description="YhcG PDDEXK nuclease" evidence="1">
    <location>
        <begin position="189"/>
        <end position="341"/>
    </location>
</feature>
<accession>A0ABW8PHT1</accession>
<dbReference type="InterPro" id="IPR041527">
    <property type="entry name" value="YhcG_N"/>
</dbReference>
<evidence type="ECO:0000259" key="1">
    <source>
        <dbReference type="Pfam" id="PF06250"/>
    </source>
</evidence>
<dbReference type="Pfam" id="PF17761">
    <property type="entry name" value="DUF1016_N"/>
    <property type="match status" value="1"/>
</dbReference>
<feature type="domain" description="YhcG N-terminal" evidence="2">
    <location>
        <begin position="14"/>
        <end position="167"/>
    </location>
</feature>
<evidence type="ECO:0000259" key="2">
    <source>
        <dbReference type="Pfam" id="PF17761"/>
    </source>
</evidence>
<reference evidence="3 4" key="1">
    <citation type="submission" date="2024-02" db="EMBL/GenBank/DDBJ databases">
        <title>Comparative Genomic Analysis of Flavobacterium Species Causing Columnaris Disease of Freshwater Fish in Thailand: Insights into Virulence and Resistance Mechanisms.</title>
        <authorList>
            <person name="Nguyen D."/>
            <person name="Chokmangmeepisarn P."/>
            <person name="Khianchaikhan K."/>
            <person name="Morishita M."/>
            <person name="Bunnoy A."/>
            <person name="Rodkhum C."/>
        </authorList>
    </citation>
    <scope>NUCLEOTIDE SEQUENCE [LARGE SCALE GENOMIC DNA]</scope>
    <source>
        <strain evidence="3 4">PCBSB2203</strain>
    </source>
</reference>
<gene>
    <name evidence="3" type="ORF">V3467_09765</name>
</gene>
<evidence type="ECO:0000313" key="3">
    <source>
        <dbReference type="EMBL" id="MFK7004134.1"/>
    </source>
</evidence>
<dbReference type="InterPro" id="IPR053148">
    <property type="entry name" value="PD-DEXK-like_domain"/>
</dbReference>
<dbReference type="Gene3D" id="3.40.1350.10">
    <property type="match status" value="1"/>
</dbReference>
<dbReference type="PANTHER" id="PTHR30547:SF0">
    <property type="entry name" value="BLR8175 PROTEIN"/>
    <property type="match status" value="1"/>
</dbReference>
<dbReference type="GeneID" id="56894665"/>
<comment type="caution">
    <text evidence="3">The sequence shown here is derived from an EMBL/GenBank/DDBJ whole genome shotgun (WGS) entry which is preliminary data.</text>
</comment>
<dbReference type="InterPro" id="IPR009362">
    <property type="entry name" value="YhcG_C"/>
</dbReference>
<dbReference type="Proteomes" id="UP001621713">
    <property type="component" value="Unassembled WGS sequence"/>
</dbReference>
<dbReference type="InterPro" id="IPR011856">
    <property type="entry name" value="tRNA_endonuc-like_dom_sf"/>
</dbReference>
<evidence type="ECO:0000313" key="4">
    <source>
        <dbReference type="Proteomes" id="UP001621713"/>
    </source>
</evidence>
<sequence>MSPNLLKYQDLIVEIKNQILNSQQKAMISVNKELILLYWNIGKMIIENQNLFETRNNYIEQLSKDIKSIFPDLSGFSRSNLFNIRKFYLFYANASIQQAVGLNSSNAPIQQVVGLNELCTIPWGHHVLILEKTKTIEEAAFYIKETRSNNWSRAILSLQLKQNLFERQGKAITNFDKTLEVKQAFLANQLLKDPYNFDFLTLEPQVHELEIEKSLTNHITKFLLELGKGFAYIGRQYPIEIGNKSYALDLLFYHITLKCYIIIELKAVSFEPEFTGKLNFYLSAVDDLLKSENDNPSIGILLCNGKNGIEVEYALKDINKPIGVSEYTFTEILPKQLEKNIPTVNEFEELLKKNS</sequence>
<dbReference type="PANTHER" id="PTHR30547">
    <property type="entry name" value="UNCHARACTERIZED PROTEIN YHCG-RELATED"/>
    <property type="match status" value="1"/>
</dbReference>
<name>A0ABW8PHT1_9FLAO</name>
<organism evidence="3 4">
    <name type="scientific">Flavobacterium covae</name>
    <dbReference type="NCBI Taxonomy" id="2906076"/>
    <lineage>
        <taxon>Bacteria</taxon>
        <taxon>Pseudomonadati</taxon>
        <taxon>Bacteroidota</taxon>
        <taxon>Flavobacteriia</taxon>
        <taxon>Flavobacteriales</taxon>
        <taxon>Flavobacteriaceae</taxon>
        <taxon>Flavobacterium</taxon>
    </lineage>
</organism>
<dbReference type="Pfam" id="PF06250">
    <property type="entry name" value="YhcG_C"/>
    <property type="match status" value="1"/>
</dbReference>
<protein>
    <submittedName>
        <fullName evidence="3">PDDEXK nuclease domain-containing protein</fullName>
    </submittedName>
</protein>